<dbReference type="GO" id="GO:0016747">
    <property type="term" value="F:acyltransferase activity, transferring groups other than amino-acyl groups"/>
    <property type="evidence" value="ECO:0007669"/>
    <property type="project" value="InterPro"/>
</dbReference>
<dbReference type="Pfam" id="PF08445">
    <property type="entry name" value="FR47"/>
    <property type="match status" value="1"/>
</dbReference>
<dbReference type="AlphaFoldDB" id="A0AAU7VNU3"/>
<dbReference type="InterPro" id="IPR016181">
    <property type="entry name" value="Acyl_CoA_acyltransferase"/>
</dbReference>
<dbReference type="InterPro" id="IPR013653">
    <property type="entry name" value="GCN5-like_dom"/>
</dbReference>
<keyword evidence="2" id="KW-0012">Acyltransferase</keyword>
<dbReference type="InterPro" id="IPR000182">
    <property type="entry name" value="GNAT_dom"/>
</dbReference>
<organism evidence="2">
    <name type="scientific">Proteinivorax tanatarense</name>
    <dbReference type="NCBI Taxonomy" id="1260629"/>
    <lineage>
        <taxon>Bacteria</taxon>
        <taxon>Bacillati</taxon>
        <taxon>Bacillota</taxon>
        <taxon>Clostridia</taxon>
        <taxon>Eubacteriales</taxon>
        <taxon>Proteinivoracaceae</taxon>
        <taxon>Proteinivorax</taxon>
    </lineage>
</organism>
<keyword evidence="2" id="KW-0808">Transferase</keyword>
<dbReference type="InterPro" id="IPR053225">
    <property type="entry name" value="Acyl-CoA_N-acyltransferase"/>
</dbReference>
<dbReference type="PANTHER" id="PTHR20958">
    <property type="entry name" value="GLYCINE N-ACYLTRANSFERASE-LIKE PROTEIN"/>
    <property type="match status" value="1"/>
</dbReference>
<feature type="domain" description="N-acetyltransferase" evidence="1">
    <location>
        <begin position="121"/>
        <end position="245"/>
    </location>
</feature>
<gene>
    <name evidence="2" type="ORF">PRVXT_000884</name>
</gene>
<reference evidence="2" key="1">
    <citation type="journal article" date="2013" name="Extremophiles">
        <title>Proteinivorax tanatarense gen. nov., sp. nov., an anaerobic, haloalkaliphilic, proteolytic bacterium isolated from a decaying algal bloom, and proposal of Proteinivoraceae fam. nov.</title>
        <authorList>
            <person name="Kevbrin V."/>
            <person name="Boltyanskaya Y."/>
            <person name="Zhilina T."/>
            <person name="Kolganova T."/>
            <person name="Lavrentjeva E."/>
            <person name="Kuznetsov B."/>
        </authorList>
    </citation>
    <scope>NUCLEOTIDE SEQUENCE</scope>
    <source>
        <strain evidence="2">Z-910T</strain>
    </source>
</reference>
<protein>
    <submittedName>
        <fullName evidence="2">GNAT family N-acetyltransferase</fullName>
        <ecNumber evidence="2">2.3.1.-</ecNumber>
    </submittedName>
</protein>
<dbReference type="EC" id="2.3.1.-" evidence="2"/>
<evidence type="ECO:0000259" key="1">
    <source>
        <dbReference type="PROSITE" id="PS51186"/>
    </source>
</evidence>
<proteinExistence type="predicted"/>
<dbReference type="PANTHER" id="PTHR20958:SF6">
    <property type="entry name" value="GLYCINE N-ACYLTRANSFERASE-LIKE PROTEIN"/>
    <property type="match status" value="1"/>
</dbReference>
<dbReference type="Gene3D" id="3.40.630.30">
    <property type="match status" value="1"/>
</dbReference>
<evidence type="ECO:0000313" key="2">
    <source>
        <dbReference type="EMBL" id="XBX75730.1"/>
    </source>
</evidence>
<reference evidence="2" key="2">
    <citation type="submission" date="2024-06" db="EMBL/GenBank/DDBJ databases">
        <authorList>
            <person name="Petrova K.O."/>
            <person name="Toshchakov S.V."/>
            <person name="Boltjanskaja Y.V."/>
            <person name="Kevbrin V."/>
        </authorList>
    </citation>
    <scope>NUCLEOTIDE SEQUENCE</scope>
    <source>
        <strain evidence="2">Z-910T</strain>
    </source>
</reference>
<sequence length="245" mass="28348">MYKINDSKVLINLLSKDKIGNINTIGRLKFQKEYNLFVDNLNNPQGYILQNDEWNVIYSQDSKTTDKLLDSLLKKPQNFAGILRKYYDLIEKKAEIEWNEFCYLYYVTPESLKIKKPKHKVDSLTLNDAEIVDYYYTYRSEHPKSLDYLKNCIQQRPSSVVRDENGNPISWALVREDGSLGVMYTKKEHRGKGLAISVSVDLIKKAFDLGHTPYVHIVTDNSPSIALSESIGFKKYGEVVWFGTK</sequence>
<accession>A0AAU7VNU3</accession>
<dbReference type="RefSeq" id="WP_350344468.1">
    <property type="nucleotide sequence ID" value="NZ_CP158367.1"/>
</dbReference>
<dbReference type="EMBL" id="CP158367">
    <property type="protein sequence ID" value="XBX75730.1"/>
    <property type="molecule type" value="Genomic_DNA"/>
</dbReference>
<dbReference type="PROSITE" id="PS51186">
    <property type="entry name" value="GNAT"/>
    <property type="match status" value="1"/>
</dbReference>
<name>A0AAU7VNU3_9FIRM</name>
<dbReference type="SUPFAM" id="SSF55729">
    <property type="entry name" value="Acyl-CoA N-acyltransferases (Nat)"/>
    <property type="match status" value="1"/>
</dbReference>